<proteinExistence type="inferred from homology"/>
<dbReference type="InterPro" id="IPR036611">
    <property type="entry name" value="Trigger_fac_ribosome-bd_sf"/>
</dbReference>
<dbReference type="GO" id="GO:0043022">
    <property type="term" value="F:ribosome binding"/>
    <property type="evidence" value="ECO:0007669"/>
    <property type="project" value="TreeGrafter"/>
</dbReference>
<dbReference type="GO" id="GO:0003755">
    <property type="term" value="F:peptidyl-prolyl cis-trans isomerase activity"/>
    <property type="evidence" value="ECO:0007669"/>
    <property type="project" value="UniProtKB-KW"/>
</dbReference>
<evidence type="ECO:0000256" key="1">
    <source>
        <dbReference type="ARBA" id="ARBA00000971"/>
    </source>
</evidence>
<evidence type="ECO:0000256" key="5">
    <source>
        <dbReference type="ARBA" id="ARBA00023186"/>
    </source>
</evidence>
<dbReference type="PANTHER" id="PTHR30560">
    <property type="entry name" value="TRIGGER FACTOR CHAPERONE AND PEPTIDYL-PROLYL CIS/TRANS ISOMERASE"/>
    <property type="match status" value="1"/>
</dbReference>
<dbReference type="PROSITE" id="PS50059">
    <property type="entry name" value="FKBP_PPIASE"/>
    <property type="match status" value="1"/>
</dbReference>
<gene>
    <name evidence="8" type="ORF">METZ01_LOCUS11747</name>
</gene>
<dbReference type="SUPFAM" id="SSF102735">
    <property type="entry name" value="Trigger factor ribosome-binding domain"/>
    <property type="match status" value="1"/>
</dbReference>
<dbReference type="GO" id="GO:0044183">
    <property type="term" value="F:protein folding chaperone"/>
    <property type="evidence" value="ECO:0007669"/>
    <property type="project" value="TreeGrafter"/>
</dbReference>
<dbReference type="EC" id="5.2.1.8" evidence="3"/>
<dbReference type="InterPro" id="IPR037041">
    <property type="entry name" value="Trigger_fac_C_sf"/>
</dbReference>
<evidence type="ECO:0000259" key="7">
    <source>
        <dbReference type="PROSITE" id="PS50059"/>
    </source>
</evidence>
<name>A0A381NZN0_9ZZZZ</name>
<dbReference type="GO" id="GO:0051083">
    <property type="term" value="P:'de novo' cotranslational protein folding"/>
    <property type="evidence" value="ECO:0007669"/>
    <property type="project" value="TreeGrafter"/>
</dbReference>
<keyword evidence="4" id="KW-0697">Rotamase</keyword>
<dbReference type="FunFam" id="3.10.50.40:FF:000001">
    <property type="entry name" value="Trigger factor"/>
    <property type="match status" value="1"/>
</dbReference>
<protein>
    <recommendedName>
        <fullName evidence="3">peptidylprolyl isomerase</fullName>
        <ecNumber evidence="3">5.2.1.8</ecNumber>
    </recommendedName>
</protein>
<dbReference type="PANTHER" id="PTHR30560:SF3">
    <property type="entry name" value="TRIGGER FACTOR-LIKE PROTEIN TIG, CHLOROPLASTIC"/>
    <property type="match status" value="1"/>
</dbReference>
<dbReference type="Pfam" id="PF05698">
    <property type="entry name" value="Trigger_C"/>
    <property type="match status" value="1"/>
</dbReference>
<dbReference type="InterPro" id="IPR008881">
    <property type="entry name" value="Trigger_fac_ribosome-bd_bac"/>
</dbReference>
<dbReference type="SUPFAM" id="SSF109998">
    <property type="entry name" value="Triger factor/SurA peptide-binding domain-like"/>
    <property type="match status" value="1"/>
</dbReference>
<dbReference type="InterPro" id="IPR046357">
    <property type="entry name" value="PPIase_dom_sf"/>
</dbReference>
<dbReference type="GO" id="GO:0043335">
    <property type="term" value="P:protein unfolding"/>
    <property type="evidence" value="ECO:0007669"/>
    <property type="project" value="TreeGrafter"/>
</dbReference>
<dbReference type="Pfam" id="PF00254">
    <property type="entry name" value="FKBP_C"/>
    <property type="match status" value="1"/>
</dbReference>
<dbReference type="InterPro" id="IPR008880">
    <property type="entry name" value="Trigger_fac_C"/>
</dbReference>
<accession>A0A381NZN0</accession>
<dbReference type="Gene3D" id="3.10.50.40">
    <property type="match status" value="1"/>
</dbReference>
<dbReference type="InterPro" id="IPR001179">
    <property type="entry name" value="PPIase_FKBP_dom"/>
</dbReference>
<dbReference type="GO" id="GO:0015031">
    <property type="term" value="P:protein transport"/>
    <property type="evidence" value="ECO:0007669"/>
    <property type="project" value="InterPro"/>
</dbReference>
<dbReference type="Gene3D" id="3.30.70.1050">
    <property type="entry name" value="Trigger factor ribosome-binding domain"/>
    <property type="match status" value="1"/>
</dbReference>
<evidence type="ECO:0000256" key="2">
    <source>
        <dbReference type="ARBA" id="ARBA00005464"/>
    </source>
</evidence>
<comment type="similarity">
    <text evidence="2">Belongs to the FKBP-type PPIase family. Tig subfamily.</text>
</comment>
<reference evidence="8" key="1">
    <citation type="submission" date="2018-05" db="EMBL/GenBank/DDBJ databases">
        <authorList>
            <person name="Lanie J.A."/>
            <person name="Ng W.-L."/>
            <person name="Kazmierczak K.M."/>
            <person name="Andrzejewski T.M."/>
            <person name="Davidsen T.M."/>
            <person name="Wayne K.J."/>
            <person name="Tettelin H."/>
            <person name="Glass J.I."/>
            <person name="Rusch D."/>
            <person name="Podicherti R."/>
            <person name="Tsui H.-C.T."/>
            <person name="Winkler M.E."/>
        </authorList>
    </citation>
    <scope>NUCLEOTIDE SEQUENCE</scope>
</reference>
<dbReference type="HAMAP" id="MF_00303">
    <property type="entry name" value="Trigger_factor_Tig"/>
    <property type="match status" value="1"/>
</dbReference>
<organism evidence="8">
    <name type="scientific">marine metagenome</name>
    <dbReference type="NCBI Taxonomy" id="408172"/>
    <lineage>
        <taxon>unclassified sequences</taxon>
        <taxon>metagenomes</taxon>
        <taxon>ecological metagenomes</taxon>
    </lineage>
</organism>
<dbReference type="NCBIfam" id="TIGR00115">
    <property type="entry name" value="tig"/>
    <property type="match status" value="1"/>
</dbReference>
<sequence length="434" mass="49402">MKFSFGNKNDVEQSITISIPADDIQKQVKTKLNTAQRSAKIKGFRKGKAPIDVVKKMYEPEIRQDVINDAVIKKFYELVEEKNFKPVGRPNLVPERIEMEKDIIFKATFEVYPEISLGNLSRLSYTKAVSSVAEEDVNKTIENIRKRMCAWEPKGGNSSSGDQIKIDFVGKIDEEEFEGGSAKDFVVEIGSKSMIEGFEDGLIGLKKSDNKDLNLTFPEDYGKTELASKKVVFNVEVKEVLKPKLPALNEEFFKSTGLEAKNTNEFKKEIKNKLDEDLKNILENKSKSSILDSLREAHTFEVPSAMIESEVNNMRQNAARRVGMDPKDMNEDLFPKETFIEEAKKRVSVGVILNKIIEEKGIKADGERVRKMVEDRASMYKEPQQVVNWFYSNEEQLRSIESISLEEQVIEILLSEANAVEEELTYEECVTGHN</sequence>
<dbReference type="EMBL" id="UINC01000648">
    <property type="protein sequence ID" value="SUZ58893.1"/>
    <property type="molecule type" value="Genomic_DNA"/>
</dbReference>
<dbReference type="SUPFAM" id="SSF54534">
    <property type="entry name" value="FKBP-like"/>
    <property type="match status" value="1"/>
</dbReference>
<evidence type="ECO:0000313" key="8">
    <source>
        <dbReference type="EMBL" id="SUZ58893.1"/>
    </source>
</evidence>
<feature type="domain" description="PPIase FKBP-type" evidence="7">
    <location>
        <begin position="161"/>
        <end position="261"/>
    </location>
</feature>
<evidence type="ECO:0000256" key="6">
    <source>
        <dbReference type="ARBA" id="ARBA00023235"/>
    </source>
</evidence>
<evidence type="ECO:0000256" key="3">
    <source>
        <dbReference type="ARBA" id="ARBA00013194"/>
    </source>
</evidence>
<dbReference type="InterPro" id="IPR005215">
    <property type="entry name" value="Trig_fac"/>
</dbReference>
<dbReference type="AlphaFoldDB" id="A0A381NZN0"/>
<dbReference type="InterPro" id="IPR027304">
    <property type="entry name" value="Trigger_fact/SurA_dom_sf"/>
</dbReference>
<comment type="catalytic activity">
    <reaction evidence="1">
        <text>[protein]-peptidylproline (omega=180) = [protein]-peptidylproline (omega=0)</text>
        <dbReference type="Rhea" id="RHEA:16237"/>
        <dbReference type="Rhea" id="RHEA-COMP:10747"/>
        <dbReference type="Rhea" id="RHEA-COMP:10748"/>
        <dbReference type="ChEBI" id="CHEBI:83833"/>
        <dbReference type="ChEBI" id="CHEBI:83834"/>
        <dbReference type="EC" id="5.2.1.8"/>
    </reaction>
</comment>
<dbReference type="Pfam" id="PF05697">
    <property type="entry name" value="Trigger_N"/>
    <property type="match status" value="1"/>
</dbReference>
<evidence type="ECO:0000256" key="4">
    <source>
        <dbReference type="ARBA" id="ARBA00023110"/>
    </source>
</evidence>
<dbReference type="Gene3D" id="1.10.3120.10">
    <property type="entry name" value="Trigger factor, C-terminal domain"/>
    <property type="match status" value="1"/>
</dbReference>
<dbReference type="PIRSF" id="PIRSF003095">
    <property type="entry name" value="Trigger_factor"/>
    <property type="match status" value="1"/>
</dbReference>
<keyword evidence="5" id="KW-0143">Chaperone</keyword>
<keyword evidence="6" id="KW-0413">Isomerase</keyword>